<keyword evidence="6 14" id="KW-0963">Cytoplasm</keyword>
<dbReference type="GO" id="GO:0005737">
    <property type="term" value="C:cytoplasm"/>
    <property type="evidence" value="ECO:0007669"/>
    <property type="project" value="UniProtKB-SubCell"/>
</dbReference>
<dbReference type="EMBL" id="CP034345">
    <property type="protein sequence ID" value="QGX94612.1"/>
    <property type="molecule type" value="Genomic_DNA"/>
</dbReference>
<comment type="pathway">
    <text evidence="2 14">Metabolic intermediate biosynthesis; chorismate biosynthesis; chorismate from D-erythrose 4-phosphate and phosphoenolpyruvate: step 5/7.</text>
</comment>
<name>A0A6B9F5E6_9EURY</name>
<evidence type="ECO:0000256" key="7">
    <source>
        <dbReference type="ARBA" id="ARBA00022605"/>
    </source>
</evidence>
<feature type="region of interest" description="Disordered" evidence="15">
    <location>
        <begin position="113"/>
        <end position="158"/>
    </location>
</feature>
<comment type="subcellular location">
    <subcellularLocation>
        <location evidence="1 14">Cytoplasm</location>
    </subcellularLocation>
</comment>
<comment type="catalytic activity">
    <reaction evidence="13 14">
        <text>shikimate + ATP = 3-phosphoshikimate + ADP + H(+)</text>
        <dbReference type="Rhea" id="RHEA:13121"/>
        <dbReference type="ChEBI" id="CHEBI:15378"/>
        <dbReference type="ChEBI" id="CHEBI:30616"/>
        <dbReference type="ChEBI" id="CHEBI:36208"/>
        <dbReference type="ChEBI" id="CHEBI:145989"/>
        <dbReference type="ChEBI" id="CHEBI:456216"/>
        <dbReference type="EC" id="2.7.1.71"/>
    </reaction>
</comment>
<dbReference type="PANTHER" id="PTHR20861:SF3">
    <property type="entry name" value="SHIKIMATE KINASE"/>
    <property type="match status" value="1"/>
</dbReference>
<dbReference type="NCBIfam" id="TIGR01920">
    <property type="entry name" value="Shik_kin_archae"/>
    <property type="match status" value="1"/>
</dbReference>
<keyword evidence="11 14" id="KW-0067">ATP-binding</keyword>
<evidence type="ECO:0000256" key="13">
    <source>
        <dbReference type="ARBA" id="ARBA00048567"/>
    </source>
</evidence>
<feature type="domain" description="GHMP kinase C-terminal" evidence="17">
    <location>
        <begin position="271"/>
        <end position="311"/>
    </location>
</feature>
<keyword evidence="19" id="KW-1185">Reference proteome</keyword>
<dbReference type="AlphaFoldDB" id="A0A6B9F5E6"/>
<dbReference type="GeneID" id="43369335"/>
<dbReference type="PIRSF" id="PIRSF005758">
    <property type="entry name" value="Shikimt_kin_arch"/>
    <property type="match status" value="1"/>
</dbReference>
<dbReference type="InterPro" id="IPR036554">
    <property type="entry name" value="GHMP_kinase_C_sf"/>
</dbReference>
<dbReference type="OrthoDB" id="9602at2157"/>
<protein>
    <recommendedName>
        <fullName evidence="5 14">Shikimate kinase</fullName>
        <shortName evidence="14">SK</shortName>
        <ecNumber evidence="4 14">2.7.1.71</ecNumber>
    </recommendedName>
</protein>
<dbReference type="Proteomes" id="UP000428325">
    <property type="component" value="Chromosome"/>
</dbReference>
<sequence>MYGEAAALGAGTILNALSTGMGSAFAIDAETTARVELDDSGTVDGEIAGVPDADTRLIRRAVERVVERFGDGEGGHVRTESEVPMAAGLKSSSAAANATVLATLSALDVPVEGAEPRSAGGAEPRSAGGAEPRSAGGAESRSAGGAEPRSAADATDAPLDREAACRIGVEAARDAGVTVTGAFDDASASMLGGVTVTDNDADDLLAREAVEWDVLVWTPAARAFSADADVERCARVAPMARLVADLALDGRYGAAMTVNGLAFSAALEFPTEPAVEAMPHAAGVSLSGTGPSVVAVGDREELEQVCERWNQRTGDTWMTTTRTDGARVIE</sequence>
<evidence type="ECO:0000256" key="5">
    <source>
        <dbReference type="ARBA" id="ARBA00013853"/>
    </source>
</evidence>
<dbReference type="RefSeq" id="WP_157688901.1">
    <property type="nucleotide sequence ID" value="NZ_CP034345.1"/>
</dbReference>
<dbReference type="SUPFAM" id="SSF54211">
    <property type="entry name" value="Ribosomal protein S5 domain 2-like"/>
    <property type="match status" value="1"/>
</dbReference>
<keyword evidence="9 14" id="KW-0547">Nucleotide-binding</keyword>
<evidence type="ECO:0000256" key="8">
    <source>
        <dbReference type="ARBA" id="ARBA00022679"/>
    </source>
</evidence>
<gene>
    <name evidence="14" type="primary">aroK</name>
    <name evidence="18" type="ORF">EI982_07320</name>
</gene>
<dbReference type="Pfam" id="PF00288">
    <property type="entry name" value="GHMP_kinases_N"/>
    <property type="match status" value="1"/>
</dbReference>
<dbReference type="Gene3D" id="3.30.230.10">
    <property type="match status" value="1"/>
</dbReference>
<accession>A0A6B9F5E6</accession>
<dbReference type="InterPro" id="IPR020568">
    <property type="entry name" value="Ribosomal_Su5_D2-typ_SF"/>
</dbReference>
<dbReference type="GO" id="GO:0005524">
    <property type="term" value="F:ATP binding"/>
    <property type="evidence" value="ECO:0007669"/>
    <property type="project" value="UniProtKB-UniRule"/>
</dbReference>
<feature type="domain" description="GHMP kinase N-terminal" evidence="16">
    <location>
        <begin position="57"/>
        <end position="112"/>
    </location>
</feature>
<dbReference type="GO" id="GO:0008652">
    <property type="term" value="P:amino acid biosynthetic process"/>
    <property type="evidence" value="ECO:0007669"/>
    <property type="project" value="UniProtKB-KW"/>
</dbReference>
<dbReference type="HAMAP" id="MF_00370">
    <property type="entry name" value="Shik_kinase_arch"/>
    <property type="match status" value="1"/>
</dbReference>
<evidence type="ECO:0000256" key="4">
    <source>
        <dbReference type="ARBA" id="ARBA00012154"/>
    </source>
</evidence>
<reference evidence="18 19" key="1">
    <citation type="submission" date="2018-12" db="EMBL/GenBank/DDBJ databases">
        <title>Complete genome sequence of Haloplanus rallus MBLA0036.</title>
        <authorList>
            <person name="Nam Y.-d."/>
            <person name="Kang J."/>
            <person name="Chung W.-H."/>
            <person name="Park Y.S."/>
        </authorList>
    </citation>
    <scope>NUCLEOTIDE SEQUENCE [LARGE SCALE GENOMIC DNA]</scope>
    <source>
        <strain evidence="18 19">MBLA0036</strain>
    </source>
</reference>
<dbReference type="GO" id="GO:0009073">
    <property type="term" value="P:aromatic amino acid family biosynthetic process"/>
    <property type="evidence" value="ECO:0007669"/>
    <property type="project" value="UniProtKB-KW"/>
</dbReference>
<proteinExistence type="inferred from homology"/>
<evidence type="ECO:0000256" key="3">
    <source>
        <dbReference type="ARBA" id="ARBA00010202"/>
    </source>
</evidence>
<evidence type="ECO:0000259" key="16">
    <source>
        <dbReference type="Pfam" id="PF00288"/>
    </source>
</evidence>
<feature type="compositionally biased region" description="Low complexity" evidence="15">
    <location>
        <begin position="133"/>
        <end position="147"/>
    </location>
</feature>
<dbReference type="InterPro" id="IPR010189">
    <property type="entry name" value="SK_arc"/>
</dbReference>
<evidence type="ECO:0000256" key="12">
    <source>
        <dbReference type="ARBA" id="ARBA00023141"/>
    </source>
</evidence>
<dbReference type="GO" id="GO:0009423">
    <property type="term" value="P:chorismate biosynthetic process"/>
    <property type="evidence" value="ECO:0007669"/>
    <property type="project" value="UniProtKB-UniRule"/>
</dbReference>
<dbReference type="EC" id="2.7.1.71" evidence="4 14"/>
<dbReference type="PANTHER" id="PTHR20861">
    <property type="entry name" value="HOMOSERINE/4-DIPHOSPHOCYTIDYL-2-C-METHYL-D-ERYTHRITOL KINASE"/>
    <property type="match status" value="1"/>
</dbReference>
<dbReference type="Pfam" id="PF08544">
    <property type="entry name" value="GHMP_kinases_C"/>
    <property type="match status" value="1"/>
</dbReference>
<keyword evidence="8 14" id="KW-0808">Transferase</keyword>
<organism evidence="18 19">
    <name type="scientific">Haloplanus rallus</name>
    <dbReference type="NCBI Taxonomy" id="1816183"/>
    <lineage>
        <taxon>Archaea</taxon>
        <taxon>Methanobacteriati</taxon>
        <taxon>Methanobacteriota</taxon>
        <taxon>Stenosarchaea group</taxon>
        <taxon>Halobacteria</taxon>
        <taxon>Halobacteriales</taxon>
        <taxon>Haloferacaceae</taxon>
        <taxon>Haloplanus</taxon>
    </lineage>
</organism>
<dbReference type="Gene3D" id="3.30.70.890">
    <property type="entry name" value="GHMP kinase, C-terminal domain"/>
    <property type="match status" value="1"/>
</dbReference>
<dbReference type="InterPro" id="IPR006204">
    <property type="entry name" value="GHMP_kinase_N_dom"/>
</dbReference>
<evidence type="ECO:0000256" key="1">
    <source>
        <dbReference type="ARBA" id="ARBA00004496"/>
    </source>
</evidence>
<dbReference type="UniPathway" id="UPA00053">
    <property type="reaction ID" value="UER00088"/>
</dbReference>
<evidence type="ECO:0000256" key="9">
    <source>
        <dbReference type="ARBA" id="ARBA00022741"/>
    </source>
</evidence>
<evidence type="ECO:0000256" key="6">
    <source>
        <dbReference type="ARBA" id="ARBA00022490"/>
    </source>
</evidence>
<dbReference type="InterPro" id="IPR014721">
    <property type="entry name" value="Ribsml_uS5_D2-typ_fold_subgr"/>
</dbReference>
<evidence type="ECO:0000256" key="15">
    <source>
        <dbReference type="SAM" id="MobiDB-lite"/>
    </source>
</evidence>
<evidence type="ECO:0000313" key="18">
    <source>
        <dbReference type="EMBL" id="QGX94612.1"/>
    </source>
</evidence>
<evidence type="ECO:0000259" key="17">
    <source>
        <dbReference type="Pfam" id="PF08544"/>
    </source>
</evidence>
<comment type="similarity">
    <text evidence="3 14">Belongs to the GHMP kinase family. Archaeal shikimate kinase subfamily.</text>
</comment>
<keyword evidence="12 14" id="KW-0057">Aromatic amino acid biosynthesis</keyword>
<evidence type="ECO:0000256" key="11">
    <source>
        <dbReference type="ARBA" id="ARBA00022840"/>
    </source>
</evidence>
<dbReference type="InterPro" id="IPR013750">
    <property type="entry name" value="GHMP_kinase_C_dom"/>
</dbReference>
<dbReference type="GO" id="GO:0004765">
    <property type="term" value="F:shikimate kinase activity"/>
    <property type="evidence" value="ECO:0007669"/>
    <property type="project" value="UniProtKB-UniRule"/>
</dbReference>
<evidence type="ECO:0000256" key="2">
    <source>
        <dbReference type="ARBA" id="ARBA00004842"/>
    </source>
</evidence>
<keyword evidence="7 14" id="KW-0028">Amino-acid biosynthesis</keyword>
<evidence type="ECO:0000256" key="14">
    <source>
        <dbReference type="HAMAP-Rule" id="MF_00370"/>
    </source>
</evidence>
<evidence type="ECO:0000313" key="19">
    <source>
        <dbReference type="Proteomes" id="UP000428325"/>
    </source>
</evidence>
<feature type="binding site" evidence="14">
    <location>
        <begin position="84"/>
        <end position="94"/>
    </location>
    <ligand>
        <name>ATP</name>
        <dbReference type="ChEBI" id="CHEBI:30616"/>
    </ligand>
</feature>
<evidence type="ECO:0000256" key="10">
    <source>
        <dbReference type="ARBA" id="ARBA00022777"/>
    </source>
</evidence>
<dbReference type="KEGG" id="hra:EI982_07320"/>
<keyword evidence="10 14" id="KW-0418">Kinase</keyword>